<keyword evidence="6" id="KW-1133">Transmembrane helix</keyword>
<feature type="domain" description="Protein kinase" evidence="7">
    <location>
        <begin position="18"/>
        <end position="266"/>
    </location>
</feature>
<proteinExistence type="predicted"/>
<dbReference type="InterPro" id="IPR000719">
    <property type="entry name" value="Prot_kinase_dom"/>
</dbReference>
<dbReference type="PROSITE" id="PS00108">
    <property type="entry name" value="PROTEIN_KINASE_ST"/>
    <property type="match status" value="1"/>
</dbReference>
<organism evidence="8 9">
    <name type="scientific">Actinomadura meyerae</name>
    <dbReference type="NCBI Taxonomy" id="240840"/>
    <lineage>
        <taxon>Bacteria</taxon>
        <taxon>Bacillati</taxon>
        <taxon>Actinomycetota</taxon>
        <taxon>Actinomycetes</taxon>
        <taxon>Streptosporangiales</taxon>
        <taxon>Thermomonosporaceae</taxon>
        <taxon>Actinomadura</taxon>
    </lineage>
</organism>
<dbReference type="Gene3D" id="3.30.200.20">
    <property type="entry name" value="Phosphorylase Kinase, domain 1"/>
    <property type="match status" value="1"/>
</dbReference>
<evidence type="ECO:0000256" key="1">
    <source>
        <dbReference type="ARBA" id="ARBA00022679"/>
    </source>
</evidence>
<evidence type="ECO:0000259" key="7">
    <source>
        <dbReference type="PROSITE" id="PS50011"/>
    </source>
</evidence>
<dbReference type="Pfam" id="PF00069">
    <property type="entry name" value="Pkinase"/>
    <property type="match status" value="1"/>
</dbReference>
<evidence type="ECO:0000256" key="4">
    <source>
        <dbReference type="ARBA" id="ARBA00022840"/>
    </source>
</evidence>
<evidence type="ECO:0000256" key="2">
    <source>
        <dbReference type="ARBA" id="ARBA00022741"/>
    </source>
</evidence>
<feature type="compositionally biased region" description="Pro residues" evidence="5">
    <location>
        <begin position="280"/>
        <end position="290"/>
    </location>
</feature>
<dbReference type="PANTHER" id="PTHR43289:SF34">
    <property type="entry name" value="SERINE_THREONINE-PROTEIN KINASE YBDM-RELATED"/>
    <property type="match status" value="1"/>
</dbReference>
<feature type="transmembrane region" description="Helical" evidence="6">
    <location>
        <begin position="342"/>
        <end position="362"/>
    </location>
</feature>
<keyword evidence="8" id="KW-0723">Serine/threonine-protein kinase</keyword>
<dbReference type="AlphaFoldDB" id="A0A239NII2"/>
<keyword evidence="6" id="KW-0812">Transmembrane</keyword>
<feature type="region of interest" description="Disordered" evidence="5">
    <location>
        <begin position="273"/>
        <end position="323"/>
    </location>
</feature>
<dbReference type="CDD" id="cd14014">
    <property type="entry name" value="STKc_PknB_like"/>
    <property type="match status" value="1"/>
</dbReference>
<keyword evidence="6" id="KW-0472">Membrane</keyword>
<evidence type="ECO:0000256" key="5">
    <source>
        <dbReference type="SAM" id="MobiDB-lite"/>
    </source>
</evidence>
<dbReference type="OrthoDB" id="9788659at2"/>
<keyword evidence="9" id="KW-1185">Reference proteome</keyword>
<name>A0A239NII2_9ACTN</name>
<dbReference type="GO" id="GO:0004674">
    <property type="term" value="F:protein serine/threonine kinase activity"/>
    <property type="evidence" value="ECO:0007669"/>
    <property type="project" value="UniProtKB-KW"/>
</dbReference>
<dbReference type="GO" id="GO:0005524">
    <property type="term" value="F:ATP binding"/>
    <property type="evidence" value="ECO:0007669"/>
    <property type="project" value="UniProtKB-KW"/>
</dbReference>
<accession>A0A239NII2</accession>
<dbReference type="InterPro" id="IPR008271">
    <property type="entry name" value="Ser/Thr_kinase_AS"/>
</dbReference>
<reference evidence="8 9" key="1">
    <citation type="submission" date="2017-06" db="EMBL/GenBank/DDBJ databases">
        <authorList>
            <person name="Kim H.J."/>
            <person name="Triplett B.A."/>
        </authorList>
    </citation>
    <scope>NUCLEOTIDE SEQUENCE [LARGE SCALE GENOMIC DNA]</scope>
    <source>
        <strain evidence="8 9">DSM 44715</strain>
    </source>
</reference>
<dbReference type="PANTHER" id="PTHR43289">
    <property type="entry name" value="MITOGEN-ACTIVATED PROTEIN KINASE KINASE KINASE 20-RELATED"/>
    <property type="match status" value="1"/>
</dbReference>
<dbReference type="InterPro" id="IPR011009">
    <property type="entry name" value="Kinase-like_dom_sf"/>
</dbReference>
<dbReference type="EMBL" id="FZOR01000041">
    <property type="protein sequence ID" value="SNT54263.1"/>
    <property type="molecule type" value="Genomic_DNA"/>
</dbReference>
<protein>
    <submittedName>
        <fullName evidence="8">Serine/threonine protein kinase</fullName>
    </submittedName>
</protein>
<keyword evidence="4" id="KW-0067">ATP-binding</keyword>
<dbReference type="Gene3D" id="1.10.510.10">
    <property type="entry name" value="Transferase(Phosphotransferase) domain 1"/>
    <property type="match status" value="1"/>
</dbReference>
<dbReference type="Proteomes" id="UP000198318">
    <property type="component" value="Unassembled WGS sequence"/>
</dbReference>
<evidence type="ECO:0000256" key="3">
    <source>
        <dbReference type="ARBA" id="ARBA00022777"/>
    </source>
</evidence>
<dbReference type="RefSeq" id="WP_089329824.1">
    <property type="nucleotide sequence ID" value="NZ_FZOR01000041.1"/>
</dbReference>
<sequence>MQHVVPLEARDPRQVGDFQLLGRLGVGGQGVVYQGRGQDGTLVAVKLLHEQLVASRANRHTLARELEAARRVAPFCTAQVIAADLEAERPYVVSEYVDGASLQEVVELEGPRKGNALHRLSVATATALVAIHEAGIVHRDFKPANVLLGTDGPRVIDFGIARLFETTTTLTGKVVGTPTYMSPEQAAGERVGPATDVFAWGGVMTYAAVGQPPFGRGPMAAVMVRLAHEEPSLGDLPEPMRGLVLSCLEKDPARRPTAHAVLMRLVAASGEAPANLQAPPETPAPFPEPGPARNITRSEPDTRPGALSSDTNPEPEPELVPPAAASDRLLIRRPALPRKPSLWWSALSAVAALLLVAGFLFVQSVRNGYYIGEENGRVVLYRGAKETVLGIHFSSKAASKDQPNPPIMLEDLPLNLRQQVHDTYAVEGPEGVRALADRVCKYSLVEDEGKVAIVKGRGQVDCRQAKVTASDFPVAELPRSDAAAVAGGKLVYVGRAAAGAALSQLGARRDACKASAEPLLPDCPSAPG</sequence>
<evidence type="ECO:0000256" key="6">
    <source>
        <dbReference type="SAM" id="Phobius"/>
    </source>
</evidence>
<dbReference type="SUPFAM" id="SSF56112">
    <property type="entry name" value="Protein kinase-like (PK-like)"/>
    <property type="match status" value="1"/>
</dbReference>
<gene>
    <name evidence="8" type="ORF">SAMN05443665_104165</name>
</gene>
<evidence type="ECO:0000313" key="8">
    <source>
        <dbReference type="EMBL" id="SNT54263.1"/>
    </source>
</evidence>
<dbReference type="PROSITE" id="PS50011">
    <property type="entry name" value="PROTEIN_KINASE_DOM"/>
    <property type="match status" value="1"/>
</dbReference>
<evidence type="ECO:0000313" key="9">
    <source>
        <dbReference type="Proteomes" id="UP000198318"/>
    </source>
</evidence>
<keyword evidence="2" id="KW-0547">Nucleotide-binding</keyword>
<keyword evidence="3 8" id="KW-0418">Kinase</keyword>
<keyword evidence="1" id="KW-0808">Transferase</keyword>